<dbReference type="InterPro" id="IPR000719">
    <property type="entry name" value="Prot_kinase_dom"/>
</dbReference>
<organism evidence="17 18">
    <name type="scientific">Lithocarpus litseifolius</name>
    <dbReference type="NCBI Taxonomy" id="425828"/>
    <lineage>
        <taxon>Eukaryota</taxon>
        <taxon>Viridiplantae</taxon>
        <taxon>Streptophyta</taxon>
        <taxon>Embryophyta</taxon>
        <taxon>Tracheophyta</taxon>
        <taxon>Spermatophyta</taxon>
        <taxon>Magnoliopsida</taxon>
        <taxon>eudicotyledons</taxon>
        <taxon>Gunneridae</taxon>
        <taxon>Pentapetalae</taxon>
        <taxon>rosids</taxon>
        <taxon>fabids</taxon>
        <taxon>Fagales</taxon>
        <taxon>Fagaceae</taxon>
        <taxon>Lithocarpus</taxon>
    </lineage>
</organism>
<dbReference type="FunFam" id="3.30.200.20:FF:000228">
    <property type="entry name" value="Serine/threonine-protein kinase BIK1"/>
    <property type="match status" value="1"/>
</dbReference>
<dbReference type="InterPro" id="IPR017441">
    <property type="entry name" value="Protein_kinase_ATP_BS"/>
</dbReference>
<evidence type="ECO:0000256" key="7">
    <source>
        <dbReference type="ARBA" id="ARBA00022741"/>
    </source>
</evidence>
<dbReference type="PROSITE" id="PS00107">
    <property type="entry name" value="PROTEIN_KINASE_ATP"/>
    <property type="match status" value="1"/>
</dbReference>
<evidence type="ECO:0000256" key="10">
    <source>
        <dbReference type="ARBA" id="ARBA00022840"/>
    </source>
</evidence>
<dbReference type="Gene3D" id="1.10.510.10">
    <property type="entry name" value="Transferase(Phosphotransferase) domain 1"/>
    <property type="match status" value="1"/>
</dbReference>
<dbReference type="GO" id="GO:0004674">
    <property type="term" value="F:protein serine/threonine kinase activity"/>
    <property type="evidence" value="ECO:0007669"/>
    <property type="project" value="UniProtKB-EC"/>
</dbReference>
<comment type="subcellular location">
    <subcellularLocation>
        <location evidence="1">Cell membrane</location>
        <topology evidence="1">Peripheral membrane protein</topology>
    </subcellularLocation>
</comment>
<evidence type="ECO:0000256" key="5">
    <source>
        <dbReference type="ARBA" id="ARBA00022553"/>
    </source>
</evidence>
<feature type="binding site" evidence="15">
    <location>
        <position position="119"/>
    </location>
    <ligand>
        <name>ATP</name>
        <dbReference type="ChEBI" id="CHEBI:30616"/>
    </ligand>
</feature>
<evidence type="ECO:0000313" key="18">
    <source>
        <dbReference type="Proteomes" id="UP001459277"/>
    </source>
</evidence>
<feature type="domain" description="Protein kinase" evidence="16">
    <location>
        <begin position="85"/>
        <end position="370"/>
    </location>
</feature>
<dbReference type="Proteomes" id="UP001459277">
    <property type="component" value="Unassembled WGS sequence"/>
</dbReference>
<dbReference type="PROSITE" id="PS50011">
    <property type="entry name" value="PROTEIN_KINASE_DOM"/>
    <property type="match status" value="1"/>
</dbReference>
<dbReference type="PANTHER" id="PTHR45621">
    <property type="entry name" value="OS01G0588500 PROTEIN-RELATED"/>
    <property type="match status" value="1"/>
</dbReference>
<keyword evidence="9" id="KW-0611">Plant defense</keyword>
<dbReference type="SUPFAM" id="SSF56112">
    <property type="entry name" value="Protein kinase-like (PK-like)"/>
    <property type="match status" value="1"/>
</dbReference>
<evidence type="ECO:0000256" key="4">
    <source>
        <dbReference type="ARBA" id="ARBA00022475"/>
    </source>
</evidence>
<comment type="similarity">
    <text evidence="2">Belongs to the protein kinase superfamily. Ser/Thr protein kinase family.</text>
</comment>
<dbReference type="GO" id="GO:0080142">
    <property type="term" value="P:regulation of salicylic acid biosynthetic process"/>
    <property type="evidence" value="ECO:0007669"/>
    <property type="project" value="UniProtKB-ARBA"/>
</dbReference>
<keyword evidence="8" id="KW-0418">Kinase</keyword>
<keyword evidence="5" id="KW-0597">Phosphoprotein</keyword>
<dbReference type="GO" id="GO:0006952">
    <property type="term" value="P:defense response"/>
    <property type="evidence" value="ECO:0007669"/>
    <property type="project" value="UniProtKB-KW"/>
</dbReference>
<reference evidence="17 18" key="1">
    <citation type="submission" date="2024-01" db="EMBL/GenBank/DDBJ databases">
        <title>A telomere-to-telomere, gap-free genome of sweet tea (Lithocarpus litseifolius).</title>
        <authorList>
            <person name="Zhou J."/>
        </authorList>
    </citation>
    <scope>NUCLEOTIDE SEQUENCE [LARGE SCALE GENOMIC DNA]</scope>
    <source>
        <strain evidence="17">Zhou-2022a</strain>
        <tissue evidence="17">Leaf</tissue>
    </source>
</reference>
<evidence type="ECO:0000313" key="17">
    <source>
        <dbReference type="EMBL" id="KAL0002808.1"/>
    </source>
</evidence>
<keyword evidence="7 15" id="KW-0547">Nucleotide-binding</keyword>
<keyword evidence="10 15" id="KW-0067">ATP-binding</keyword>
<evidence type="ECO:0000256" key="12">
    <source>
        <dbReference type="ARBA" id="ARBA00047899"/>
    </source>
</evidence>
<dbReference type="EMBL" id="JAZDWU010000005">
    <property type="protein sequence ID" value="KAL0002808.1"/>
    <property type="molecule type" value="Genomic_DNA"/>
</dbReference>
<dbReference type="GO" id="GO:0002221">
    <property type="term" value="P:pattern recognition receptor signaling pathway"/>
    <property type="evidence" value="ECO:0007669"/>
    <property type="project" value="UniProtKB-ARBA"/>
</dbReference>
<evidence type="ECO:0000256" key="6">
    <source>
        <dbReference type="ARBA" id="ARBA00022679"/>
    </source>
</evidence>
<comment type="subunit">
    <text evidence="14">Interacts with FLS2.</text>
</comment>
<accession>A0AAW2CWX3</accession>
<evidence type="ECO:0000256" key="1">
    <source>
        <dbReference type="ARBA" id="ARBA00004202"/>
    </source>
</evidence>
<dbReference type="CDD" id="cd14066">
    <property type="entry name" value="STKc_IRAK"/>
    <property type="match status" value="1"/>
</dbReference>
<keyword evidence="18" id="KW-1185">Reference proteome</keyword>
<evidence type="ECO:0000256" key="13">
    <source>
        <dbReference type="ARBA" id="ARBA00048679"/>
    </source>
</evidence>
<dbReference type="InterPro" id="IPR011009">
    <property type="entry name" value="Kinase-like_dom_sf"/>
</dbReference>
<dbReference type="InterPro" id="IPR050823">
    <property type="entry name" value="Plant_Ser_Thr_Prot_Kinase"/>
</dbReference>
<proteinExistence type="inferred from homology"/>
<evidence type="ECO:0000256" key="14">
    <source>
        <dbReference type="ARBA" id="ARBA00066005"/>
    </source>
</evidence>
<evidence type="ECO:0000256" key="2">
    <source>
        <dbReference type="ARBA" id="ARBA00008684"/>
    </source>
</evidence>
<name>A0AAW2CWX3_9ROSI</name>
<evidence type="ECO:0000256" key="9">
    <source>
        <dbReference type="ARBA" id="ARBA00022821"/>
    </source>
</evidence>
<evidence type="ECO:0000256" key="11">
    <source>
        <dbReference type="ARBA" id="ARBA00023136"/>
    </source>
</evidence>
<dbReference type="Gene3D" id="3.30.200.20">
    <property type="entry name" value="Phosphorylase Kinase, domain 1"/>
    <property type="match status" value="1"/>
</dbReference>
<dbReference type="GO" id="GO:0005886">
    <property type="term" value="C:plasma membrane"/>
    <property type="evidence" value="ECO:0007669"/>
    <property type="project" value="UniProtKB-SubCell"/>
</dbReference>
<keyword evidence="4" id="KW-1003">Cell membrane</keyword>
<protein>
    <recommendedName>
        <fullName evidence="3">non-specific serine/threonine protein kinase</fullName>
        <ecNumber evidence="3">2.7.11.1</ecNumber>
    </recommendedName>
</protein>
<evidence type="ECO:0000256" key="3">
    <source>
        <dbReference type="ARBA" id="ARBA00012513"/>
    </source>
</evidence>
<dbReference type="GO" id="GO:0005524">
    <property type="term" value="F:ATP binding"/>
    <property type="evidence" value="ECO:0007669"/>
    <property type="project" value="UniProtKB-UniRule"/>
</dbReference>
<gene>
    <name evidence="17" type="ORF">SO802_016589</name>
</gene>
<dbReference type="InterPro" id="IPR001245">
    <property type="entry name" value="Ser-Thr/Tyr_kinase_cat_dom"/>
</dbReference>
<comment type="caution">
    <text evidence="17">The sequence shown here is derived from an EMBL/GenBank/DDBJ whole genome shotgun (WGS) entry which is preliminary data.</text>
</comment>
<dbReference type="Pfam" id="PF07714">
    <property type="entry name" value="PK_Tyr_Ser-Thr"/>
    <property type="match status" value="1"/>
</dbReference>
<dbReference type="FunFam" id="1.10.510.10:FF:000715">
    <property type="entry name" value="Serine/threonine-protein kinase PCRK2"/>
    <property type="match status" value="1"/>
</dbReference>
<dbReference type="EC" id="2.7.11.1" evidence="3"/>
<dbReference type="AlphaFoldDB" id="A0AAW2CWX3"/>
<keyword evidence="11" id="KW-0472">Membrane</keyword>
<comment type="catalytic activity">
    <reaction evidence="12">
        <text>L-threonyl-[protein] + ATP = O-phospho-L-threonyl-[protein] + ADP + H(+)</text>
        <dbReference type="Rhea" id="RHEA:46608"/>
        <dbReference type="Rhea" id="RHEA-COMP:11060"/>
        <dbReference type="Rhea" id="RHEA-COMP:11605"/>
        <dbReference type="ChEBI" id="CHEBI:15378"/>
        <dbReference type="ChEBI" id="CHEBI:30013"/>
        <dbReference type="ChEBI" id="CHEBI:30616"/>
        <dbReference type="ChEBI" id="CHEBI:61977"/>
        <dbReference type="ChEBI" id="CHEBI:456216"/>
        <dbReference type="EC" id="2.7.11.1"/>
    </reaction>
</comment>
<evidence type="ECO:0000256" key="8">
    <source>
        <dbReference type="ARBA" id="ARBA00022777"/>
    </source>
</evidence>
<evidence type="ECO:0000259" key="16">
    <source>
        <dbReference type="PROSITE" id="PS50011"/>
    </source>
</evidence>
<comment type="catalytic activity">
    <reaction evidence="13">
        <text>L-seryl-[protein] + ATP = O-phospho-L-seryl-[protein] + ADP + H(+)</text>
        <dbReference type="Rhea" id="RHEA:17989"/>
        <dbReference type="Rhea" id="RHEA-COMP:9863"/>
        <dbReference type="Rhea" id="RHEA-COMP:11604"/>
        <dbReference type="ChEBI" id="CHEBI:15378"/>
        <dbReference type="ChEBI" id="CHEBI:29999"/>
        <dbReference type="ChEBI" id="CHEBI:30616"/>
        <dbReference type="ChEBI" id="CHEBI:83421"/>
        <dbReference type="ChEBI" id="CHEBI:456216"/>
        <dbReference type="EC" id="2.7.11.1"/>
    </reaction>
</comment>
<keyword evidence="6" id="KW-0808">Transferase</keyword>
<evidence type="ECO:0000256" key="15">
    <source>
        <dbReference type="PROSITE-ProRule" id="PRU10141"/>
    </source>
</evidence>
<sequence length="427" mass="48619">MKCFNFSNKEKSNEQRAIQSNSVRSTSTSISTDLDLKPFGSEFNSQNVSEFSTASSAKSFAILSQRQSNLREFTFSELKAATKNFSRTLMIGEGGFGGVYRAVIRSTDDPHKKIDVAIKQLSRRGLQGHKEWVTEVNVLGVVEHPNLVKLLGYCAEDDERGIQRLLIYEYMPNRSVQDHLSNRFRTPLPWGTRMRIAQDTARGLAYLHEGMDFQIIFRDFKSSNILLDDQWIAKLSDFGLARLGPSDGLSHVSTAVVGTIGYAAPEYIQTGHLTSKSDVWSYGVFLYELITGRRPLDRNRPKGEQKLLEWVKPHLSNLRKFELILDPRLEGKYSLKSAQKLAAVANRCLVRQSKSRPKMSEVLEMVNRIVETTDIGSPLPHMKILVPEDDFIESKRERLKRRFVDPIIGEKGCLNWQTWRPKSVNTF</sequence>